<dbReference type="EMBL" id="CP108223">
    <property type="protein sequence ID" value="WTT23895.1"/>
    <property type="molecule type" value="Genomic_DNA"/>
</dbReference>
<reference evidence="2" key="1">
    <citation type="submission" date="2022-10" db="EMBL/GenBank/DDBJ databases">
        <title>The complete genomes of actinobacterial strains from the NBC collection.</title>
        <authorList>
            <person name="Joergensen T.S."/>
            <person name="Alvarez Arevalo M."/>
            <person name="Sterndorff E.B."/>
            <person name="Faurdal D."/>
            <person name="Vuksanovic O."/>
            <person name="Mourched A.-S."/>
            <person name="Charusanti P."/>
            <person name="Shaw S."/>
            <person name="Blin K."/>
            <person name="Weber T."/>
        </authorList>
    </citation>
    <scope>NUCLEOTIDE SEQUENCE</scope>
    <source>
        <strain evidence="2">NBC_00093</strain>
    </source>
</reference>
<evidence type="ECO:0000313" key="2">
    <source>
        <dbReference type="EMBL" id="WTT23895.1"/>
    </source>
</evidence>
<evidence type="ECO:0000256" key="1">
    <source>
        <dbReference type="SAM" id="Phobius"/>
    </source>
</evidence>
<sequence>MAETQSGRPVRRRTTTAVGPTVEIVLLVLVAVSLGSVLLATVT</sequence>
<name>A0AAU2AGQ0_9ACTN</name>
<accession>A0AAU2AGQ0</accession>
<feature type="transmembrane region" description="Helical" evidence="1">
    <location>
        <begin position="21"/>
        <end position="42"/>
    </location>
</feature>
<keyword evidence="1" id="KW-1133">Transmembrane helix</keyword>
<organism evidence="2">
    <name type="scientific">Streptomyces sp. NBC_00093</name>
    <dbReference type="NCBI Taxonomy" id="2975649"/>
    <lineage>
        <taxon>Bacteria</taxon>
        <taxon>Bacillati</taxon>
        <taxon>Actinomycetota</taxon>
        <taxon>Actinomycetes</taxon>
        <taxon>Kitasatosporales</taxon>
        <taxon>Streptomycetaceae</taxon>
        <taxon>Streptomyces</taxon>
    </lineage>
</organism>
<keyword evidence="1" id="KW-0472">Membrane</keyword>
<protein>
    <recommendedName>
        <fullName evidence="3">Type II secretion system protein</fullName>
    </recommendedName>
</protein>
<dbReference type="AlphaFoldDB" id="A0AAU2AGQ0"/>
<keyword evidence="1" id="KW-0812">Transmembrane</keyword>
<gene>
    <name evidence="2" type="ORF">OHA22_51050</name>
</gene>
<proteinExistence type="predicted"/>
<evidence type="ECO:0008006" key="3">
    <source>
        <dbReference type="Google" id="ProtNLM"/>
    </source>
</evidence>